<reference evidence="1" key="1">
    <citation type="submission" date="2021-01" db="UniProtKB">
        <authorList>
            <consortium name="EnsemblMetazoa"/>
        </authorList>
    </citation>
    <scope>IDENTIFICATION</scope>
    <source>
        <strain evidence="1">DH4</strain>
    </source>
</reference>
<gene>
    <name evidence="3" type="primary">LOC113219336</name>
</gene>
<keyword evidence="2" id="KW-1185">Reference proteome</keyword>
<name>A0A7M7SS19_APIME</name>
<dbReference type="GeneID" id="113219336"/>
<dbReference type="Proteomes" id="UP000005203">
    <property type="component" value="Linkage group LG9"/>
</dbReference>
<evidence type="ECO:0000313" key="2">
    <source>
        <dbReference type="Proteomes" id="UP000005203"/>
    </source>
</evidence>
<dbReference type="KEGG" id="ame:113219336"/>
<protein>
    <submittedName>
        <fullName evidence="3">Uncharacterized protein LOC113219336</fullName>
    </submittedName>
</protein>
<evidence type="ECO:0000313" key="3">
    <source>
        <dbReference type="RefSeq" id="XP_026301729.1"/>
    </source>
</evidence>
<accession>A0A8B8HGE0</accession>
<organism evidence="1">
    <name type="scientific">Apis mellifera</name>
    <name type="common">Honeybee</name>
    <dbReference type="NCBI Taxonomy" id="7460"/>
    <lineage>
        <taxon>Eukaryota</taxon>
        <taxon>Metazoa</taxon>
        <taxon>Ecdysozoa</taxon>
        <taxon>Arthropoda</taxon>
        <taxon>Hexapoda</taxon>
        <taxon>Insecta</taxon>
        <taxon>Pterygota</taxon>
        <taxon>Neoptera</taxon>
        <taxon>Endopterygota</taxon>
        <taxon>Hymenoptera</taxon>
        <taxon>Apocrita</taxon>
        <taxon>Aculeata</taxon>
        <taxon>Apoidea</taxon>
        <taxon>Anthophila</taxon>
        <taxon>Apidae</taxon>
        <taxon>Apis</taxon>
    </lineage>
</organism>
<reference evidence="3" key="2">
    <citation type="submission" date="2025-04" db="UniProtKB">
        <authorList>
            <consortium name="RefSeq"/>
        </authorList>
    </citation>
    <scope>IDENTIFICATION</scope>
    <source>
        <strain evidence="3">DH4</strain>
        <tissue evidence="3">Whole body</tissue>
    </source>
</reference>
<dbReference type="AlphaFoldDB" id="A0A7M7SS19"/>
<sequence>MNLSTCELIMSTIAQFFSVEDKVEIKIRAIVWICSIAINKFVIICNEMTTLVSLESTALCFFEMKIVKEDLTLVFLNVKKFIQYAHCHCTYCQCTHFKMGNFKILCRSTIVNFKAILFYHL</sequence>
<proteinExistence type="predicted"/>
<evidence type="ECO:0000313" key="1">
    <source>
        <dbReference type="EnsemblMetazoa" id="XP_026301729"/>
    </source>
</evidence>
<dbReference type="RefSeq" id="XP_026301729.1">
    <property type="nucleotide sequence ID" value="XM_026445944.1"/>
</dbReference>
<dbReference type="EnsemblMetazoa" id="XM_026445944">
    <property type="protein sequence ID" value="XP_026301729"/>
    <property type="gene ID" value="LOC113219336"/>
</dbReference>
<accession>A0A7M7SS19</accession>